<name>J3N9T1_ORYBR</name>
<dbReference type="GO" id="GO:0098542">
    <property type="term" value="P:defense response to other organism"/>
    <property type="evidence" value="ECO:0007669"/>
    <property type="project" value="TreeGrafter"/>
</dbReference>
<reference evidence="1" key="1">
    <citation type="journal article" date="2013" name="Nat. Commun.">
        <title>Whole-genome sequencing of Oryza brachyantha reveals mechanisms underlying Oryza genome evolution.</title>
        <authorList>
            <person name="Chen J."/>
            <person name="Huang Q."/>
            <person name="Gao D."/>
            <person name="Wang J."/>
            <person name="Lang Y."/>
            <person name="Liu T."/>
            <person name="Li B."/>
            <person name="Bai Z."/>
            <person name="Luis Goicoechea J."/>
            <person name="Liang C."/>
            <person name="Chen C."/>
            <person name="Zhang W."/>
            <person name="Sun S."/>
            <person name="Liao Y."/>
            <person name="Zhang X."/>
            <person name="Yang L."/>
            <person name="Song C."/>
            <person name="Wang M."/>
            <person name="Shi J."/>
            <person name="Liu G."/>
            <person name="Liu J."/>
            <person name="Zhou H."/>
            <person name="Zhou W."/>
            <person name="Yu Q."/>
            <person name="An N."/>
            <person name="Chen Y."/>
            <person name="Cai Q."/>
            <person name="Wang B."/>
            <person name="Liu B."/>
            <person name="Min J."/>
            <person name="Huang Y."/>
            <person name="Wu H."/>
            <person name="Li Z."/>
            <person name="Zhang Y."/>
            <person name="Yin Y."/>
            <person name="Song W."/>
            <person name="Jiang J."/>
            <person name="Jackson S.A."/>
            <person name="Wing R.A."/>
            <person name="Wang J."/>
            <person name="Chen M."/>
        </authorList>
    </citation>
    <scope>NUCLEOTIDE SEQUENCE [LARGE SCALE GENOMIC DNA]</scope>
    <source>
        <strain evidence="1">cv. IRGC 101232</strain>
    </source>
</reference>
<organism evidence="1">
    <name type="scientific">Oryza brachyantha</name>
    <name type="common">malo sina</name>
    <dbReference type="NCBI Taxonomy" id="4533"/>
    <lineage>
        <taxon>Eukaryota</taxon>
        <taxon>Viridiplantae</taxon>
        <taxon>Streptophyta</taxon>
        <taxon>Embryophyta</taxon>
        <taxon>Tracheophyta</taxon>
        <taxon>Spermatophyta</taxon>
        <taxon>Magnoliopsida</taxon>
        <taxon>Liliopsida</taxon>
        <taxon>Poales</taxon>
        <taxon>Poaceae</taxon>
        <taxon>BOP clade</taxon>
        <taxon>Oryzoideae</taxon>
        <taxon>Oryzeae</taxon>
        <taxon>Oryzinae</taxon>
        <taxon>Oryza</taxon>
    </lineage>
</organism>
<dbReference type="AlphaFoldDB" id="J3N9T1"/>
<sequence>MSFPPSLRHRRLACLRVLAAAAAHERAHCRRRLRIDLSPPPSPARPRLLPRSTALFLSHGHSYAKMINLPFHHSNDSGTSSWTKLYLEVPINFDRSIELVVWLRFGYRLFSVGTWMGATLFLCCSTFPLGYNFKAQELTDLFTAAGYIPLIITGAQRTVFVEQLLDECFYPAKDYEHERRPTYRMHKILHMLAVFMAREMSRVMTEGKDFIEVRYSFQLRHMSLIVHPSTPSFPQQLQFLLLKTLIVLVDSTMCLSDQQCEIKEVNQLLCQSLRDLRVLSLKATKIRKLPNKIKLVRHLRYLNLSQTNIE</sequence>
<accession>J3N9T1</accession>
<evidence type="ECO:0000313" key="1">
    <source>
        <dbReference type="EnsemblPlants" id="OB11G25670.1"/>
    </source>
</evidence>
<dbReference type="Proteomes" id="UP000006038">
    <property type="component" value="Chromosome 11"/>
</dbReference>
<proteinExistence type="predicted"/>
<dbReference type="Gramene" id="OB11G25670.1">
    <property type="protein sequence ID" value="OB11G25670.1"/>
    <property type="gene ID" value="OB11G25670"/>
</dbReference>
<dbReference type="HOGENOM" id="CLU_898270_0_0_1"/>
<dbReference type="InterPro" id="IPR044974">
    <property type="entry name" value="Disease_R_plants"/>
</dbReference>
<dbReference type="PANTHER" id="PTHR23155:SF1110">
    <property type="entry name" value="LEUCINE RICH REPEAT FAMILY PROTEIN, EXPRESSED"/>
    <property type="match status" value="1"/>
</dbReference>
<dbReference type="STRING" id="4533.J3N9T1"/>
<dbReference type="EnsemblPlants" id="OB11G25670.1">
    <property type="protein sequence ID" value="OB11G25670.1"/>
    <property type="gene ID" value="OB11G25670"/>
</dbReference>
<protein>
    <submittedName>
        <fullName evidence="1">Uncharacterized protein</fullName>
    </submittedName>
</protein>
<dbReference type="PANTHER" id="PTHR23155">
    <property type="entry name" value="DISEASE RESISTANCE PROTEIN RP"/>
    <property type="match status" value="1"/>
</dbReference>
<dbReference type="SUPFAM" id="SSF52058">
    <property type="entry name" value="L domain-like"/>
    <property type="match status" value="1"/>
</dbReference>
<reference evidence="1" key="2">
    <citation type="submission" date="2013-04" db="UniProtKB">
        <authorList>
            <consortium name="EnsemblPlants"/>
        </authorList>
    </citation>
    <scope>IDENTIFICATION</scope>
</reference>
<evidence type="ECO:0000313" key="2">
    <source>
        <dbReference type="Proteomes" id="UP000006038"/>
    </source>
</evidence>
<dbReference type="InterPro" id="IPR032675">
    <property type="entry name" value="LRR_dom_sf"/>
</dbReference>
<keyword evidence="2" id="KW-1185">Reference proteome</keyword>
<dbReference type="Gene3D" id="3.80.10.10">
    <property type="entry name" value="Ribonuclease Inhibitor"/>
    <property type="match status" value="1"/>
</dbReference>